<keyword evidence="5" id="KW-0680">Restriction system</keyword>
<gene>
    <name evidence="11" type="ORF">OSSY52_02480</name>
</gene>
<feature type="domain" description="TaqI-like C-terminal specificity" evidence="10">
    <location>
        <begin position="1032"/>
        <end position="1176"/>
    </location>
</feature>
<dbReference type="KEGG" id="ocy:OSSY52_02480"/>
<evidence type="ECO:0000313" key="12">
    <source>
        <dbReference type="Proteomes" id="UP000516361"/>
    </source>
</evidence>
<keyword evidence="2" id="KW-0489">Methyltransferase</keyword>
<dbReference type="SUPFAM" id="SSF53335">
    <property type="entry name" value="S-adenosyl-L-methionine-dependent methyltransferases"/>
    <property type="match status" value="1"/>
</dbReference>
<reference evidence="11 12" key="1">
    <citation type="submission" date="2018-06" db="EMBL/GenBank/DDBJ databases">
        <title>Genome sequencing of Oceanotoga sp. sy52.</title>
        <authorList>
            <person name="Mori K."/>
        </authorList>
    </citation>
    <scope>NUCLEOTIDE SEQUENCE [LARGE SCALE GENOMIC DNA]</scope>
    <source>
        <strain evidence="12">sy52</strain>
    </source>
</reference>
<dbReference type="RefSeq" id="WP_190615239.1">
    <property type="nucleotide sequence ID" value="NZ_AP018712.1"/>
</dbReference>
<dbReference type="InterPro" id="IPR050953">
    <property type="entry name" value="N4_N6_ade-DNA_methylase"/>
</dbReference>
<feature type="domain" description="Type II methyltransferase M.TaqI-like" evidence="9">
    <location>
        <begin position="622"/>
        <end position="886"/>
    </location>
</feature>
<dbReference type="EC" id="2.1.1.72" evidence="1"/>
<organism evidence="11 12">
    <name type="scientific">Tepiditoga spiralis</name>
    <dbReference type="NCBI Taxonomy" id="2108365"/>
    <lineage>
        <taxon>Bacteria</taxon>
        <taxon>Thermotogati</taxon>
        <taxon>Thermotogota</taxon>
        <taxon>Thermotogae</taxon>
        <taxon>Petrotogales</taxon>
        <taxon>Petrotogaceae</taxon>
        <taxon>Tepiditoga</taxon>
    </lineage>
</organism>
<evidence type="ECO:0000256" key="1">
    <source>
        <dbReference type="ARBA" id="ARBA00011900"/>
    </source>
</evidence>
<dbReference type="PRINTS" id="PR00507">
    <property type="entry name" value="N12N6MTFRASE"/>
</dbReference>
<evidence type="ECO:0000313" key="11">
    <source>
        <dbReference type="EMBL" id="BBE30107.1"/>
    </source>
</evidence>
<dbReference type="GO" id="GO:0009007">
    <property type="term" value="F:site-specific DNA-methyltransferase (adenine-specific) activity"/>
    <property type="evidence" value="ECO:0007669"/>
    <property type="project" value="UniProtKB-EC"/>
</dbReference>
<dbReference type="GO" id="GO:0003677">
    <property type="term" value="F:DNA binding"/>
    <property type="evidence" value="ECO:0007669"/>
    <property type="project" value="UniProtKB-KW"/>
</dbReference>
<dbReference type="Gene3D" id="3.40.50.150">
    <property type="entry name" value="Vaccinia Virus protein VP39"/>
    <property type="match status" value="1"/>
</dbReference>
<protein>
    <recommendedName>
        <fullName evidence="1">site-specific DNA-methyltransferase (adenine-specific)</fullName>
        <ecNumber evidence="1">2.1.1.72</ecNumber>
    </recommendedName>
</protein>
<evidence type="ECO:0000256" key="5">
    <source>
        <dbReference type="ARBA" id="ARBA00022747"/>
    </source>
</evidence>
<dbReference type="PROSITE" id="PS00092">
    <property type="entry name" value="N6_MTASE"/>
    <property type="match status" value="1"/>
</dbReference>
<evidence type="ECO:0000256" key="4">
    <source>
        <dbReference type="ARBA" id="ARBA00022691"/>
    </source>
</evidence>
<dbReference type="Pfam" id="PF07669">
    <property type="entry name" value="Eco57I"/>
    <property type="match status" value="1"/>
</dbReference>
<evidence type="ECO:0000256" key="2">
    <source>
        <dbReference type="ARBA" id="ARBA00022603"/>
    </source>
</evidence>
<dbReference type="InterPro" id="IPR011639">
    <property type="entry name" value="MethylTrfase_TaqI-like_dom"/>
</dbReference>
<dbReference type="Pfam" id="PF12950">
    <property type="entry name" value="TaqI_C"/>
    <property type="match status" value="1"/>
</dbReference>
<keyword evidence="8" id="KW-0175">Coiled coil</keyword>
<sequence>MKQIKQKRNEIIKKLVSNRFNIEIFKQFTARVINTTVRNRTIQKEPKEYTEYIEYYQIVEDYEDKEGKKIYVIAVKTKDKLDNGNTIDPTKARTKQRNFVANLLKGNDKIPMHDAALVSFYNDVSNSWRLSFIKLDYSFTFEGIKEKLTPAKRYSYILGKNEATHTAEKQLNQLVKNNEEATLEQLENIFQIEKVTKEFFDKYKEKYLELKEHLEKDKEFVQEALKHTEKVEEFSEEFSKKLMGQLAFLYFLQKKGWLGVKAIHEKLNKEQFEDILKNKTPSEKELLNNLYKRINKNEYKSQKEVIENLDDNELDIIMNCFKNTPFEGKWGDGEKNFVRKLFEHHKRFTTNKNFFNDYLEYLFYEALNTYRGENQYYKKFNCKIPFLNGGLFEPYEGYDWKTTNFHIPDTIFSNEKEEGILDIFDRYNFTIAENEPYETEIAVDPEMLGKVFENLLDVKDRKFKGAFYTPREIVYYMCKESLINYLDNEIEEVEREKFEELLQIGEFVKEYDTHIFEMEYKNGKKVKDEEWGIHISIFKNIHKIDKALKNVKIADPAIGSGAFPLGMLIEIVKVRNVLTEYFIIHEYFRLKKDNKLDEFWNIKDKLLIERSLYNLKIETIKNSLFGVDIEPSAVEIAKLRLWLSIVVDSENNNINPLPNLDFNLMVGNSLLDEFEGINLFDEKLLNKEYKKKDKIINPKLFYTDFEEKQRDILSNIKALHKNFFIEKNSLKKKQIKESLNSLEWELIKFTLSESGNKDKIKELEKLQKEKRKPYFLWKLEFAEVFKEKGGFDIVIGNPPYIGERKNKKIFIPVQNSNFGKKYYIGKMDFWYFFTSLGLNILKNKGTLNFIAPNNWLTTFGGKKMRNHIMKDGIIKQFINFGDYMVFENAAQQTMIFLIEKDNKSKEYIVDYREVLDKNIEKNELNLFLGKNKNKKFKYYSSKISKNNFKKDDNIKLLDNKTYIIINKIKKNKNIYLKKNEIAQGIVVPQDFLNKKNANILNLKKGSGIFVLTNNELKNLNLSENEINTLIRPYYTTNEIKKYYTNNKNKFWIIYTKPNINNKINKFPNIKKHLDLFLSINTSDNKPYGLHRSRNENFFKGEKIISLRKCSKPTFSFNNFDCYISQSFFSIKTIRINLKYLTGILNSKLIEFWLRNMGKMQGNTYQIDKEPLMNIPIKVKNSNQKIFIKIVNQIIELKKQKKDTTELENKIDEMVYDLYELTEEEKEIVRNFNN</sequence>
<evidence type="ECO:0000256" key="8">
    <source>
        <dbReference type="SAM" id="Coils"/>
    </source>
</evidence>
<dbReference type="InParanoid" id="A0A7G1G5E0"/>
<dbReference type="InterPro" id="IPR029063">
    <property type="entry name" value="SAM-dependent_MTases_sf"/>
</dbReference>
<evidence type="ECO:0000256" key="6">
    <source>
        <dbReference type="ARBA" id="ARBA00023125"/>
    </source>
</evidence>
<accession>A0A7G1G5E0</accession>
<name>A0A7G1G5E0_9BACT</name>
<evidence type="ECO:0000259" key="10">
    <source>
        <dbReference type="Pfam" id="PF12950"/>
    </source>
</evidence>
<keyword evidence="6" id="KW-0238">DNA-binding</keyword>
<dbReference type="GO" id="GO:0009307">
    <property type="term" value="P:DNA restriction-modification system"/>
    <property type="evidence" value="ECO:0007669"/>
    <property type="project" value="UniProtKB-KW"/>
</dbReference>
<dbReference type="Proteomes" id="UP000516361">
    <property type="component" value="Chromosome"/>
</dbReference>
<keyword evidence="3" id="KW-0808">Transferase</keyword>
<dbReference type="AlphaFoldDB" id="A0A7G1G5E0"/>
<dbReference type="InterPro" id="IPR025931">
    <property type="entry name" value="TaqI_C"/>
</dbReference>
<evidence type="ECO:0000256" key="7">
    <source>
        <dbReference type="ARBA" id="ARBA00047942"/>
    </source>
</evidence>
<dbReference type="PANTHER" id="PTHR33841">
    <property type="entry name" value="DNA METHYLTRANSFERASE YEEA-RELATED"/>
    <property type="match status" value="1"/>
</dbReference>
<dbReference type="EMBL" id="AP018712">
    <property type="protein sequence ID" value="BBE30107.1"/>
    <property type="molecule type" value="Genomic_DNA"/>
</dbReference>
<comment type="catalytic activity">
    <reaction evidence="7">
        <text>a 2'-deoxyadenosine in DNA + S-adenosyl-L-methionine = an N(6)-methyl-2'-deoxyadenosine in DNA + S-adenosyl-L-homocysteine + H(+)</text>
        <dbReference type="Rhea" id="RHEA:15197"/>
        <dbReference type="Rhea" id="RHEA-COMP:12418"/>
        <dbReference type="Rhea" id="RHEA-COMP:12419"/>
        <dbReference type="ChEBI" id="CHEBI:15378"/>
        <dbReference type="ChEBI" id="CHEBI:57856"/>
        <dbReference type="ChEBI" id="CHEBI:59789"/>
        <dbReference type="ChEBI" id="CHEBI:90615"/>
        <dbReference type="ChEBI" id="CHEBI:90616"/>
        <dbReference type="EC" id="2.1.1.72"/>
    </reaction>
</comment>
<evidence type="ECO:0000256" key="3">
    <source>
        <dbReference type="ARBA" id="ARBA00022679"/>
    </source>
</evidence>
<dbReference type="REBASE" id="448638">
    <property type="entry name" value="Tspsy52ORF2480P"/>
</dbReference>
<keyword evidence="4" id="KW-0949">S-adenosyl-L-methionine</keyword>
<dbReference type="GO" id="GO:0032259">
    <property type="term" value="P:methylation"/>
    <property type="evidence" value="ECO:0007669"/>
    <property type="project" value="UniProtKB-KW"/>
</dbReference>
<evidence type="ECO:0000259" key="9">
    <source>
        <dbReference type="Pfam" id="PF07669"/>
    </source>
</evidence>
<proteinExistence type="predicted"/>
<keyword evidence="12" id="KW-1185">Reference proteome</keyword>
<dbReference type="PANTHER" id="PTHR33841:SF1">
    <property type="entry name" value="DNA METHYLTRANSFERASE A"/>
    <property type="match status" value="1"/>
</dbReference>
<dbReference type="InterPro" id="IPR002052">
    <property type="entry name" value="DNA_methylase_N6_adenine_CS"/>
</dbReference>
<feature type="coiled-coil region" evidence="8">
    <location>
        <begin position="164"/>
        <end position="231"/>
    </location>
</feature>